<accession>A0A916Y5B4</accession>
<evidence type="ECO:0000313" key="1">
    <source>
        <dbReference type="EMBL" id="GGD31312.1"/>
    </source>
</evidence>
<comment type="caution">
    <text evidence="1">The sequence shown here is derived from an EMBL/GenBank/DDBJ whole genome shotgun (WGS) entry which is preliminary data.</text>
</comment>
<organism evidence="1 2">
    <name type="scientific">Aureimonas glaciei</name>
    <dbReference type="NCBI Taxonomy" id="1776957"/>
    <lineage>
        <taxon>Bacteria</taxon>
        <taxon>Pseudomonadati</taxon>
        <taxon>Pseudomonadota</taxon>
        <taxon>Alphaproteobacteria</taxon>
        <taxon>Hyphomicrobiales</taxon>
        <taxon>Aurantimonadaceae</taxon>
        <taxon>Aureimonas</taxon>
    </lineage>
</organism>
<reference evidence="1" key="1">
    <citation type="journal article" date="2014" name="Int. J. Syst. Evol. Microbiol.">
        <title>Complete genome sequence of Corynebacterium casei LMG S-19264T (=DSM 44701T), isolated from a smear-ripened cheese.</title>
        <authorList>
            <consortium name="US DOE Joint Genome Institute (JGI-PGF)"/>
            <person name="Walter F."/>
            <person name="Albersmeier A."/>
            <person name="Kalinowski J."/>
            <person name="Ruckert C."/>
        </authorList>
    </citation>
    <scope>NUCLEOTIDE SEQUENCE</scope>
    <source>
        <strain evidence="1">CGMCC 1.15493</strain>
    </source>
</reference>
<dbReference type="EMBL" id="BMJJ01000010">
    <property type="protein sequence ID" value="GGD31312.1"/>
    <property type="molecule type" value="Genomic_DNA"/>
</dbReference>
<dbReference type="AlphaFoldDB" id="A0A916Y5B4"/>
<gene>
    <name evidence="1" type="ORF">GCM10011335_37910</name>
</gene>
<protein>
    <submittedName>
        <fullName evidence="1">Uncharacterized protein</fullName>
    </submittedName>
</protein>
<name>A0A916Y5B4_9HYPH</name>
<reference evidence="1" key="2">
    <citation type="submission" date="2020-09" db="EMBL/GenBank/DDBJ databases">
        <authorList>
            <person name="Sun Q."/>
            <person name="Zhou Y."/>
        </authorList>
    </citation>
    <scope>NUCLEOTIDE SEQUENCE</scope>
    <source>
        <strain evidence="1">CGMCC 1.15493</strain>
    </source>
</reference>
<dbReference type="RefSeq" id="WP_188853683.1">
    <property type="nucleotide sequence ID" value="NZ_BMJJ01000010.1"/>
</dbReference>
<proteinExistence type="predicted"/>
<sequence>MEAMTTGPIDQCEIKADGTWVTIGIRDAQLLRKTQIRCKACAGRIRVQMKFTAHPSPYFMHFAKHDGCRNTPHLFSGVSSRHPEALE</sequence>
<evidence type="ECO:0000313" key="2">
    <source>
        <dbReference type="Proteomes" id="UP000613160"/>
    </source>
</evidence>
<keyword evidence="2" id="KW-1185">Reference proteome</keyword>
<dbReference type="Proteomes" id="UP000613160">
    <property type="component" value="Unassembled WGS sequence"/>
</dbReference>